<dbReference type="Gene3D" id="1.25.10.10">
    <property type="entry name" value="Leucine-rich Repeat Variant"/>
    <property type="match status" value="1"/>
</dbReference>
<name>A0A1B7TB38_9ASCO</name>
<feature type="compositionally biased region" description="Acidic residues" evidence="4">
    <location>
        <begin position="1049"/>
        <end position="1066"/>
    </location>
</feature>
<comment type="caution">
    <text evidence="7">The sequence shown here is derived from an EMBL/GenBank/DDBJ whole genome shotgun (WGS) entry which is preliminary data.</text>
</comment>
<dbReference type="Pfam" id="PF08161">
    <property type="entry name" value="RRP12_HEAT"/>
    <property type="match status" value="1"/>
</dbReference>
<dbReference type="AlphaFoldDB" id="A0A1B7TB38"/>
<feature type="domain" description="RRP12 N-terminal HEAT" evidence="6">
    <location>
        <begin position="20"/>
        <end position="189"/>
    </location>
</feature>
<dbReference type="InterPro" id="IPR016024">
    <property type="entry name" value="ARM-type_fold"/>
</dbReference>
<evidence type="ECO:0000256" key="3">
    <source>
        <dbReference type="ARBA" id="ARBA00023242"/>
    </source>
</evidence>
<dbReference type="GO" id="GO:0005634">
    <property type="term" value="C:nucleus"/>
    <property type="evidence" value="ECO:0007669"/>
    <property type="project" value="UniProtKB-SubCell"/>
</dbReference>
<dbReference type="Proteomes" id="UP000092321">
    <property type="component" value="Unassembled WGS sequence"/>
</dbReference>
<dbReference type="InterPro" id="IPR057860">
    <property type="entry name" value="HEAT_RRP12_N"/>
</dbReference>
<sequence length="1219" mass="139555">MEVYNAGSNFLDLEIELSKLRKHKKSKLQNQKHIAIILEAVEENLNEASPGNLSVSNYMISFLSLLDQALDAETKEIKDLQMATSSMYLLDITFKYASKAILSEKFIDLLAKVGPCITDEKTDAPLLKSSIGALETLLVSQDLKAWVNKENLQLNPLRGLNAILELSLDSRPKVRRRSLEAIEKILSNPPATKKNNDNDFVEHIASKKIVDYGINALKALMDNKKDKETTNLQIQLCKLFEVIAVTNQYPTDKLEKLITLLLKICKNNENDIFLISNIFQLFNKIFTNEEMDVENVLKSVISLKPSISDELLASNWCDLISKGCITLSKKDRLSFFNNELISTVQSLKKFMTSDNAKVVNRCYIALTNLLTETIQQEFLITEDSKIDETIDLLGAECLELLSSISYSQALTHSLNLVALILNKISLKSENAKFIEILKIVGEWRSDESKASNENMAGLELVIGAFLKNLGTRQVLKILPLNLQKNSKGPGRAWLFPLVRTYTRYSELSIFINDFMPVLEVFNEKMANSPKESMEMKIFETIVDQIWQCLPSFCWLPQDLIQVFNDQFASDLCNILYTKVELRSCICHALRNIVESNLVECSDLLYREEFFPKEVQQANLKYLETTKVANMLSVLFNIFSQTHPTKRHFLLTTIECYLDIASDADISKTFNNVCTMLKQELDKRDIMKNNKEDSPAATLMDIIVTMIKHLPAESYNILFSIFNMTIKLKHQTMQKKSYRIISKLSELENGKTAIAQFIDNIEDLLVEEYPNLFTNARASRLQALKTIVELLPNDHMHFIVNIMTELVLSTRDVNEKTRELAFQILILVTDRFINNKDGIYILDFSKLPAIENDERVVIGFNNLLELVSAGMIGDSQHMVSATVTAFSCIFYEYKDQIIGGEYNQQIWEIYETIELYLDSNSKEIVKSCIGFIKVVILTYPIEDCRPRVPSLIPKLLKWSNEHTGHFKSKVKHIIERLIRRFGEQYIEQHFPESDRKLFTNIRKLRNRSKRDAQKEDEEHNNNNNEEGNNDAQPQLGATKSNRFMSAYDDVLNDSDSDFDEDVQEFDEEGNKKKRQGNNNKQYIMENKGQPLDLLDSKTLAHISSSLPKKEQAKKRQQFQYDVEGRVVINGEETSSKKVEDDPLSSLPSGINAYLDAVKQGPVRGQRNKLKFKKGTRSGNNNEDDGDDDLPEDNKLNKNRQLLKNKIGKKRPQKYKSNRKL</sequence>
<keyword evidence="3" id="KW-0539">Nucleus</keyword>
<gene>
    <name evidence="7" type="ORF">HANVADRAFT_53539</name>
</gene>
<evidence type="ECO:0000313" key="7">
    <source>
        <dbReference type="EMBL" id="OBA25938.1"/>
    </source>
</evidence>
<dbReference type="InterPro" id="IPR011989">
    <property type="entry name" value="ARM-like"/>
</dbReference>
<feature type="domain" description="RRP12 HEAT" evidence="5">
    <location>
        <begin position="353"/>
        <end position="641"/>
    </location>
</feature>
<keyword evidence="8" id="KW-1185">Reference proteome</keyword>
<feature type="compositionally biased region" description="Acidic residues" evidence="4">
    <location>
        <begin position="1180"/>
        <end position="1189"/>
    </location>
</feature>
<feature type="region of interest" description="Disordered" evidence="4">
    <location>
        <begin position="1048"/>
        <end position="1081"/>
    </location>
</feature>
<feature type="region of interest" description="Disordered" evidence="4">
    <location>
        <begin position="1005"/>
        <end position="1035"/>
    </location>
</feature>
<dbReference type="PANTHER" id="PTHR48287">
    <property type="entry name" value="ARM REPEAT SUPERFAMILY PROTEIN"/>
    <property type="match status" value="1"/>
</dbReference>
<dbReference type="OrthoDB" id="2192888at2759"/>
<evidence type="ECO:0000256" key="2">
    <source>
        <dbReference type="ARBA" id="ARBA00007690"/>
    </source>
</evidence>
<evidence type="ECO:0000256" key="4">
    <source>
        <dbReference type="SAM" id="MobiDB-lite"/>
    </source>
</evidence>
<dbReference type="SUPFAM" id="SSF48371">
    <property type="entry name" value="ARM repeat"/>
    <property type="match status" value="1"/>
</dbReference>
<feature type="compositionally biased region" description="Basic residues" evidence="4">
    <location>
        <begin position="1164"/>
        <end position="1174"/>
    </location>
</feature>
<comment type="similarity">
    <text evidence="2">Belongs to the RRP12 family.</text>
</comment>
<dbReference type="Pfam" id="PF25772">
    <property type="entry name" value="HEAT_RRP12_N"/>
    <property type="match status" value="1"/>
</dbReference>
<dbReference type="EMBL" id="LXPE01000032">
    <property type="protein sequence ID" value="OBA25938.1"/>
    <property type="molecule type" value="Genomic_DNA"/>
</dbReference>
<comment type="subcellular location">
    <subcellularLocation>
        <location evidence="1">Nucleus</location>
    </subcellularLocation>
</comment>
<evidence type="ECO:0000259" key="6">
    <source>
        <dbReference type="Pfam" id="PF25772"/>
    </source>
</evidence>
<dbReference type="InterPro" id="IPR012978">
    <property type="entry name" value="HEAT_RRP12"/>
</dbReference>
<dbReference type="PANTHER" id="PTHR48287:SF1">
    <property type="entry name" value="ARM REPEAT SUPERFAMILY PROTEIN"/>
    <property type="match status" value="1"/>
</dbReference>
<organism evidence="7 8">
    <name type="scientific">Hanseniaspora valbyensis NRRL Y-1626</name>
    <dbReference type="NCBI Taxonomy" id="766949"/>
    <lineage>
        <taxon>Eukaryota</taxon>
        <taxon>Fungi</taxon>
        <taxon>Dikarya</taxon>
        <taxon>Ascomycota</taxon>
        <taxon>Saccharomycotina</taxon>
        <taxon>Saccharomycetes</taxon>
        <taxon>Saccharomycodales</taxon>
        <taxon>Saccharomycodaceae</taxon>
        <taxon>Hanseniaspora</taxon>
    </lineage>
</organism>
<feature type="compositionally biased region" description="Basic and acidic residues" evidence="4">
    <location>
        <begin position="1008"/>
        <end position="1019"/>
    </location>
</feature>
<feature type="compositionally biased region" description="Basic residues" evidence="4">
    <location>
        <begin position="1195"/>
        <end position="1219"/>
    </location>
</feature>
<accession>A0A1B7TB38</accession>
<evidence type="ECO:0000256" key="1">
    <source>
        <dbReference type="ARBA" id="ARBA00004123"/>
    </source>
</evidence>
<feature type="region of interest" description="Disordered" evidence="4">
    <location>
        <begin position="1157"/>
        <end position="1219"/>
    </location>
</feature>
<proteinExistence type="inferred from homology"/>
<evidence type="ECO:0000313" key="8">
    <source>
        <dbReference type="Proteomes" id="UP000092321"/>
    </source>
</evidence>
<reference evidence="8" key="1">
    <citation type="journal article" date="2016" name="Proc. Natl. Acad. Sci. U.S.A.">
        <title>Comparative genomics of biotechnologically important yeasts.</title>
        <authorList>
            <person name="Riley R."/>
            <person name="Haridas S."/>
            <person name="Wolfe K.H."/>
            <person name="Lopes M.R."/>
            <person name="Hittinger C.T."/>
            <person name="Goeker M."/>
            <person name="Salamov A.A."/>
            <person name="Wisecaver J.H."/>
            <person name="Long T.M."/>
            <person name="Calvey C.H."/>
            <person name="Aerts A.L."/>
            <person name="Barry K.W."/>
            <person name="Choi C."/>
            <person name="Clum A."/>
            <person name="Coughlan A.Y."/>
            <person name="Deshpande S."/>
            <person name="Douglass A.P."/>
            <person name="Hanson S.J."/>
            <person name="Klenk H.-P."/>
            <person name="LaButti K.M."/>
            <person name="Lapidus A."/>
            <person name="Lindquist E.A."/>
            <person name="Lipzen A.M."/>
            <person name="Meier-Kolthoff J.P."/>
            <person name="Ohm R.A."/>
            <person name="Otillar R.P."/>
            <person name="Pangilinan J.L."/>
            <person name="Peng Y."/>
            <person name="Rokas A."/>
            <person name="Rosa C.A."/>
            <person name="Scheuner C."/>
            <person name="Sibirny A.A."/>
            <person name="Slot J.C."/>
            <person name="Stielow J.B."/>
            <person name="Sun H."/>
            <person name="Kurtzman C.P."/>
            <person name="Blackwell M."/>
            <person name="Grigoriev I.V."/>
            <person name="Jeffries T.W."/>
        </authorList>
    </citation>
    <scope>NUCLEOTIDE SEQUENCE [LARGE SCALE GENOMIC DNA]</scope>
    <source>
        <strain evidence="8">NRRL Y-1626</strain>
    </source>
</reference>
<protein>
    <submittedName>
        <fullName evidence="7">NUC173-domain-containing protein</fullName>
    </submittedName>
</protein>
<evidence type="ECO:0000259" key="5">
    <source>
        <dbReference type="Pfam" id="PF08161"/>
    </source>
</evidence>
<dbReference type="InterPro" id="IPR052087">
    <property type="entry name" value="RRP12"/>
</dbReference>